<dbReference type="PROSITE" id="PS01087">
    <property type="entry name" value="RADICAL_ACTIVATING"/>
    <property type="match status" value="1"/>
</dbReference>
<dbReference type="InterPro" id="IPR058240">
    <property type="entry name" value="rSAM_sf"/>
</dbReference>
<keyword evidence="5" id="KW-0479">Metal-binding</keyword>
<dbReference type="SUPFAM" id="SSF102114">
    <property type="entry name" value="Radical SAM enzymes"/>
    <property type="match status" value="1"/>
</dbReference>
<dbReference type="Pfam" id="PF04055">
    <property type="entry name" value="Radical_SAM"/>
    <property type="match status" value="1"/>
</dbReference>
<dbReference type="InterPro" id="IPR001989">
    <property type="entry name" value="Radical_activat_CS"/>
</dbReference>
<evidence type="ECO:0000256" key="3">
    <source>
        <dbReference type="ARBA" id="ARBA00022485"/>
    </source>
</evidence>
<proteinExistence type="inferred from homology"/>
<reference evidence="10" key="1">
    <citation type="journal article" date="2012" name="Science">
        <title>Fermentation, hydrogen, and sulfur metabolism in multiple uncultivated bacterial phyla.</title>
        <authorList>
            <person name="Wrighton K.C."/>
            <person name="Thomas B.C."/>
            <person name="Sharon I."/>
            <person name="Miller C.S."/>
            <person name="Castelle C.J."/>
            <person name="VerBerkmoes N.C."/>
            <person name="Wilkins M.J."/>
            <person name="Hettich R.L."/>
            <person name="Lipton M.S."/>
            <person name="Williams K.H."/>
            <person name="Long P.E."/>
            <person name="Banfield J.F."/>
        </authorList>
    </citation>
    <scope>NUCLEOTIDE SEQUENCE [LARGE SCALE GENOMIC DNA]</scope>
</reference>
<dbReference type="PANTHER" id="PTHR30352">
    <property type="entry name" value="PYRUVATE FORMATE-LYASE-ACTIVATING ENZYME"/>
    <property type="match status" value="1"/>
</dbReference>
<comment type="caution">
    <text evidence="10">The sequence shown here is derived from an EMBL/GenBank/DDBJ whole genome shotgun (WGS) entry which is preliminary data.</text>
</comment>
<evidence type="ECO:0000256" key="6">
    <source>
        <dbReference type="ARBA" id="ARBA00023002"/>
    </source>
</evidence>
<dbReference type="CDD" id="cd01335">
    <property type="entry name" value="Radical_SAM"/>
    <property type="match status" value="1"/>
</dbReference>
<comment type="cofactor">
    <cofactor evidence="1">
        <name>[4Fe-4S] cluster</name>
        <dbReference type="ChEBI" id="CHEBI:49883"/>
    </cofactor>
</comment>
<evidence type="ECO:0000313" key="10">
    <source>
        <dbReference type="EMBL" id="EKE28365.1"/>
    </source>
</evidence>
<keyword evidence="3" id="KW-0004">4Fe-4S</keyword>
<evidence type="ECO:0000256" key="7">
    <source>
        <dbReference type="ARBA" id="ARBA00023004"/>
    </source>
</evidence>
<evidence type="ECO:0000256" key="4">
    <source>
        <dbReference type="ARBA" id="ARBA00022691"/>
    </source>
</evidence>
<dbReference type="GO" id="GO:0016491">
    <property type="term" value="F:oxidoreductase activity"/>
    <property type="evidence" value="ECO:0007669"/>
    <property type="project" value="UniProtKB-KW"/>
</dbReference>
<dbReference type="SFLD" id="SFLDS00029">
    <property type="entry name" value="Radical_SAM"/>
    <property type="match status" value="1"/>
</dbReference>
<name>K2GY12_9BACT</name>
<accession>K2GY12</accession>
<feature type="domain" description="Radical SAM core" evidence="9">
    <location>
        <begin position="21"/>
        <end position="145"/>
    </location>
</feature>
<dbReference type="AlphaFoldDB" id="K2GY12"/>
<keyword evidence="4" id="KW-0949">S-adenosyl-L-methionine</keyword>
<keyword evidence="7" id="KW-0408">Iron</keyword>
<dbReference type="InterPro" id="IPR013785">
    <property type="entry name" value="Aldolase_TIM"/>
</dbReference>
<dbReference type="SFLD" id="SFLDG01094">
    <property type="entry name" value="Uncharacterised_Radical_SAM_Su"/>
    <property type="match status" value="1"/>
</dbReference>
<dbReference type="InterPro" id="IPR034457">
    <property type="entry name" value="Organic_radical-activating"/>
</dbReference>
<gene>
    <name evidence="10" type="ORF">ACD_3C00068G0001</name>
</gene>
<evidence type="ECO:0000256" key="8">
    <source>
        <dbReference type="ARBA" id="ARBA00023014"/>
    </source>
</evidence>
<dbReference type="InterPro" id="IPR012840">
    <property type="entry name" value="NrdG2"/>
</dbReference>
<dbReference type="EMBL" id="AMFJ01000342">
    <property type="protein sequence ID" value="EKE28365.1"/>
    <property type="molecule type" value="Genomic_DNA"/>
</dbReference>
<evidence type="ECO:0000256" key="2">
    <source>
        <dbReference type="ARBA" id="ARBA00009777"/>
    </source>
</evidence>
<comment type="similarity">
    <text evidence="2">Belongs to the organic radical-activating enzymes family.</text>
</comment>
<dbReference type="GO" id="GO:0046872">
    <property type="term" value="F:metal ion binding"/>
    <property type="evidence" value="ECO:0007669"/>
    <property type="project" value="UniProtKB-KW"/>
</dbReference>
<dbReference type="NCBIfam" id="TIGR02495">
    <property type="entry name" value="NrdG2"/>
    <property type="match status" value="1"/>
</dbReference>
<organism evidence="10">
    <name type="scientific">uncultured bacterium</name>
    <name type="common">gcode 4</name>
    <dbReference type="NCBI Taxonomy" id="1234023"/>
    <lineage>
        <taxon>Bacteria</taxon>
        <taxon>environmental samples</taxon>
    </lineage>
</organism>
<dbReference type="GO" id="GO:0051539">
    <property type="term" value="F:4 iron, 4 sulfur cluster binding"/>
    <property type="evidence" value="ECO:0007669"/>
    <property type="project" value="UniProtKB-KW"/>
</dbReference>
<keyword evidence="8" id="KW-0411">Iron-sulfur</keyword>
<sequence>MLLSWIKKTTLLDYPGKVSTIVFTLGCNMRCQYCHNYEFVLPEKVKDFMKDLISDVAFFNFLKTRVGFLDWVVISGWEPTIQKDLYSFIKKIKELWYLVKLDTNWRDPDILQKLIDDRMIDYIAMDIKNPFNRYKIITWVEEDMSAYRKSASMIMSSGVDYEFRTTVAKWYHSDEIIKEIWEDIRWAKKWFLQNYEEKNILNSSFDGKPFISEELLKLKLIWSLYTDKCEIRK</sequence>
<evidence type="ECO:0000256" key="1">
    <source>
        <dbReference type="ARBA" id="ARBA00001966"/>
    </source>
</evidence>
<evidence type="ECO:0000259" key="9">
    <source>
        <dbReference type="Pfam" id="PF04055"/>
    </source>
</evidence>
<dbReference type="Gene3D" id="3.20.20.70">
    <property type="entry name" value="Aldolase class I"/>
    <property type="match status" value="1"/>
</dbReference>
<dbReference type="InterPro" id="IPR007197">
    <property type="entry name" value="rSAM"/>
</dbReference>
<dbReference type="PANTHER" id="PTHR30352:SF13">
    <property type="entry name" value="GLYCYL-RADICAL ENZYME ACTIVATING ENZYME YJJW-RELATED"/>
    <property type="match status" value="1"/>
</dbReference>
<protein>
    <recommendedName>
        <fullName evidence="9">Radical SAM core domain-containing protein</fullName>
    </recommendedName>
</protein>
<keyword evidence="6" id="KW-0560">Oxidoreductase</keyword>
<evidence type="ECO:0000256" key="5">
    <source>
        <dbReference type="ARBA" id="ARBA00022723"/>
    </source>
</evidence>